<evidence type="ECO:0000256" key="5">
    <source>
        <dbReference type="ARBA" id="ARBA00022763"/>
    </source>
</evidence>
<evidence type="ECO:0000256" key="3">
    <source>
        <dbReference type="ARBA" id="ARBA00012483"/>
    </source>
</evidence>
<keyword evidence="4" id="KW-0808">Transferase</keyword>
<evidence type="ECO:0000313" key="10">
    <source>
        <dbReference type="Proteomes" id="UP000593575"/>
    </source>
</evidence>
<gene>
    <name evidence="9" type="ORF">Goarm_015996</name>
</gene>
<dbReference type="InterPro" id="IPR051657">
    <property type="entry name" value="RNF168/RNF169_E3_ubiq-ligase"/>
</dbReference>
<evidence type="ECO:0000313" key="9">
    <source>
        <dbReference type="EMBL" id="MBA0831534.1"/>
    </source>
</evidence>
<feature type="region of interest" description="Disordered" evidence="8">
    <location>
        <begin position="226"/>
        <end position="253"/>
    </location>
</feature>
<keyword evidence="7" id="KW-0539">Nucleus</keyword>
<evidence type="ECO:0000256" key="8">
    <source>
        <dbReference type="SAM" id="MobiDB-lite"/>
    </source>
</evidence>
<feature type="compositionally biased region" description="Basic and acidic residues" evidence="8">
    <location>
        <begin position="127"/>
        <end position="146"/>
    </location>
</feature>
<evidence type="ECO:0000256" key="4">
    <source>
        <dbReference type="ARBA" id="ARBA00022679"/>
    </source>
</evidence>
<reference evidence="9 10" key="1">
    <citation type="journal article" date="2019" name="Genome Biol. Evol.">
        <title>Insights into the evolution of the New World diploid cottons (Gossypium, subgenus Houzingenia) based on genome sequencing.</title>
        <authorList>
            <person name="Grover C.E."/>
            <person name="Arick M.A. 2nd"/>
            <person name="Thrash A."/>
            <person name="Conover J.L."/>
            <person name="Sanders W.S."/>
            <person name="Peterson D.G."/>
            <person name="Frelichowski J.E."/>
            <person name="Scheffler J.A."/>
            <person name="Scheffler B.E."/>
            <person name="Wendel J.F."/>
        </authorList>
    </citation>
    <scope>NUCLEOTIDE SEQUENCE [LARGE SCALE GENOMIC DNA]</scope>
    <source>
        <strain evidence="9">6</strain>
        <tissue evidence="9">Leaf</tissue>
    </source>
</reference>
<dbReference type="Gene3D" id="3.30.40.10">
    <property type="entry name" value="Zinc/RING finger domain, C3HC4 (zinc finger)"/>
    <property type="match status" value="1"/>
</dbReference>
<sequence>MEGNRFSFFLIKPRKKSKKMAIEEPKQRSQDSKQENPNENIQNVDALLFSPRFKSAAAMAGWDEEALIVASLVVEDTPGRQPKHKKRSDFVFKTPPSTNSRRVQRRSPISTPVAPLKLDEEENSQQECKEESVEQRIDVKAERNTEVNEPLEQTPDVSCSSPSPALQCMDKLREELSCAICLDICYEPSTTPCGHSNGRSCTVNTVLWNTIQLLFPNEVSEARKSAAGALNSQEVERGSPESARRSNRRARSVRPPMVISTRDAALAFRQQSEDLSRLVSTRTRRGTPSQSEDVALALRLQREQSMESFRRIRQQTRIPTPLSLARANLRAMASRAINIHR</sequence>
<dbReference type="GO" id="GO:0005634">
    <property type="term" value="C:nucleus"/>
    <property type="evidence" value="ECO:0007669"/>
    <property type="project" value="UniProtKB-SubCell"/>
</dbReference>
<keyword evidence="6" id="KW-0833">Ubl conjugation pathway</keyword>
<evidence type="ECO:0000256" key="1">
    <source>
        <dbReference type="ARBA" id="ARBA00000900"/>
    </source>
</evidence>
<evidence type="ECO:0000256" key="2">
    <source>
        <dbReference type="ARBA" id="ARBA00004123"/>
    </source>
</evidence>
<protein>
    <recommendedName>
        <fullName evidence="3">RING-type E3 ubiquitin transferase</fullName>
        <ecNumber evidence="3">2.3.2.27</ecNumber>
    </recommendedName>
</protein>
<accession>A0A7J9JCF5</accession>
<dbReference type="InterPro" id="IPR013083">
    <property type="entry name" value="Znf_RING/FYVE/PHD"/>
</dbReference>
<comment type="subcellular location">
    <subcellularLocation>
        <location evidence="2">Nucleus</location>
    </subcellularLocation>
</comment>
<evidence type="ECO:0000256" key="6">
    <source>
        <dbReference type="ARBA" id="ARBA00022786"/>
    </source>
</evidence>
<dbReference type="GO" id="GO:0031491">
    <property type="term" value="F:nucleosome binding"/>
    <property type="evidence" value="ECO:0007669"/>
    <property type="project" value="TreeGrafter"/>
</dbReference>
<dbReference type="EC" id="2.3.2.27" evidence="3"/>
<keyword evidence="5" id="KW-0227">DNA damage</keyword>
<feature type="region of interest" description="Disordered" evidence="8">
    <location>
        <begin position="12"/>
        <end position="42"/>
    </location>
</feature>
<organism evidence="9 10">
    <name type="scientific">Gossypium armourianum</name>
    <dbReference type="NCBI Taxonomy" id="34283"/>
    <lineage>
        <taxon>Eukaryota</taxon>
        <taxon>Viridiplantae</taxon>
        <taxon>Streptophyta</taxon>
        <taxon>Embryophyta</taxon>
        <taxon>Tracheophyta</taxon>
        <taxon>Spermatophyta</taxon>
        <taxon>Magnoliopsida</taxon>
        <taxon>eudicotyledons</taxon>
        <taxon>Gunneridae</taxon>
        <taxon>Pentapetalae</taxon>
        <taxon>rosids</taxon>
        <taxon>malvids</taxon>
        <taxon>Malvales</taxon>
        <taxon>Malvaceae</taxon>
        <taxon>Malvoideae</taxon>
        <taxon>Gossypium</taxon>
    </lineage>
</organism>
<evidence type="ECO:0000256" key="7">
    <source>
        <dbReference type="ARBA" id="ARBA00023242"/>
    </source>
</evidence>
<dbReference type="GO" id="GO:0061630">
    <property type="term" value="F:ubiquitin protein ligase activity"/>
    <property type="evidence" value="ECO:0007669"/>
    <property type="project" value="UniProtKB-EC"/>
</dbReference>
<dbReference type="SUPFAM" id="SSF57850">
    <property type="entry name" value="RING/U-box"/>
    <property type="match status" value="1"/>
</dbReference>
<dbReference type="GO" id="GO:0006302">
    <property type="term" value="P:double-strand break repair"/>
    <property type="evidence" value="ECO:0007669"/>
    <property type="project" value="TreeGrafter"/>
</dbReference>
<feature type="compositionally biased region" description="Basic and acidic residues" evidence="8">
    <location>
        <begin position="20"/>
        <end position="36"/>
    </location>
</feature>
<dbReference type="PANTHER" id="PTHR23328:SF0">
    <property type="entry name" value="RING-TYPE DOMAIN-CONTAINING PROTEIN"/>
    <property type="match status" value="1"/>
</dbReference>
<dbReference type="Proteomes" id="UP000593575">
    <property type="component" value="Unassembled WGS sequence"/>
</dbReference>
<comment type="catalytic activity">
    <reaction evidence="1">
        <text>S-ubiquitinyl-[E2 ubiquitin-conjugating enzyme]-L-cysteine + [acceptor protein]-L-lysine = [E2 ubiquitin-conjugating enzyme]-L-cysteine + N(6)-ubiquitinyl-[acceptor protein]-L-lysine.</text>
        <dbReference type="EC" id="2.3.2.27"/>
    </reaction>
</comment>
<comment type="caution">
    <text evidence="9">The sequence shown here is derived from an EMBL/GenBank/DDBJ whole genome shotgun (WGS) entry which is preliminary data.</text>
</comment>
<dbReference type="AlphaFoldDB" id="A0A7J9JCF5"/>
<feature type="compositionally biased region" description="Basic and acidic residues" evidence="8">
    <location>
        <begin position="234"/>
        <end position="244"/>
    </location>
</feature>
<dbReference type="PANTHER" id="PTHR23328">
    <property type="entry name" value="RING-TYPE DOMAIN-CONTAINING PROTEIN"/>
    <property type="match status" value="1"/>
</dbReference>
<name>A0A7J9JCF5_9ROSI</name>
<keyword evidence="10" id="KW-1185">Reference proteome</keyword>
<dbReference type="EMBL" id="JABFAE010000007">
    <property type="protein sequence ID" value="MBA0831534.1"/>
    <property type="molecule type" value="Genomic_DNA"/>
</dbReference>
<feature type="region of interest" description="Disordered" evidence="8">
    <location>
        <begin position="78"/>
        <end position="162"/>
    </location>
</feature>
<proteinExistence type="predicted"/>
<dbReference type="GO" id="GO:0035861">
    <property type="term" value="C:site of double-strand break"/>
    <property type="evidence" value="ECO:0007669"/>
    <property type="project" value="TreeGrafter"/>
</dbReference>